<evidence type="ECO:0000313" key="1">
    <source>
        <dbReference type="EMBL" id="AJJ35011.1"/>
    </source>
</evidence>
<reference evidence="1 2" key="1">
    <citation type="journal article" date="2015" name="Genome Announc.">
        <title>Thirty-Two Complete Genome Assemblies of Nine Yersinia Species, Including Y. pestis, Y. pseudotuberculosis, and Y. enterocolitica.</title>
        <authorList>
            <person name="Johnson S.L."/>
            <person name="Daligault H.E."/>
            <person name="Davenport K.W."/>
            <person name="Jaissle J."/>
            <person name="Frey K.G."/>
            <person name="Ladner J.T."/>
            <person name="Broomall S.M."/>
            <person name="Bishop-Lilly K.A."/>
            <person name="Bruce D.C."/>
            <person name="Coyne S.R."/>
            <person name="Gibbons H.S."/>
            <person name="Lo C.C."/>
            <person name="Munk A.C."/>
            <person name="Rosenzweig C.N."/>
            <person name="Koroleva G.I."/>
            <person name="Palacios G.F."/>
            <person name="Redden C.L."/>
            <person name="Xu Y."/>
            <person name="Minogue T.D."/>
            <person name="Chain P.S."/>
        </authorList>
    </citation>
    <scope>NUCLEOTIDE SEQUENCE [LARGE SCALE GENOMIC DNA]</scope>
    <source>
        <strain evidence="1 2">Y231</strain>
    </source>
</reference>
<name>A0ABN4FCT7_9GAMM</name>
<dbReference type="Proteomes" id="UP000031883">
    <property type="component" value="Chromosome"/>
</dbReference>
<accession>A0ABN4FCT7</accession>
<organism evidence="1 2">
    <name type="scientific">Yersinia rochesterensis</name>
    <dbReference type="NCBI Taxonomy" id="1604335"/>
    <lineage>
        <taxon>Bacteria</taxon>
        <taxon>Pseudomonadati</taxon>
        <taxon>Pseudomonadota</taxon>
        <taxon>Gammaproteobacteria</taxon>
        <taxon>Enterobacterales</taxon>
        <taxon>Yersiniaceae</taxon>
        <taxon>Yersinia</taxon>
    </lineage>
</organism>
<protein>
    <recommendedName>
        <fullName evidence="3">Transposase</fullName>
    </recommendedName>
</protein>
<sequence>MNSYNCVSSNNDLFHNIEGLLSQIFCSEKWQDKNKATSAGAKCRFKVIKYTGYLRYGLNHRRNQSTYKLSVHLIPLGHGHEVFAC</sequence>
<evidence type="ECO:0000313" key="2">
    <source>
        <dbReference type="Proteomes" id="UP000031883"/>
    </source>
</evidence>
<evidence type="ECO:0008006" key="3">
    <source>
        <dbReference type="Google" id="ProtNLM"/>
    </source>
</evidence>
<gene>
    <name evidence="1" type="ORF">CH54_3617</name>
</gene>
<keyword evidence="2" id="KW-1185">Reference proteome</keyword>
<dbReference type="EMBL" id="CP009997">
    <property type="protein sequence ID" value="AJJ35011.1"/>
    <property type="molecule type" value="Genomic_DNA"/>
</dbReference>
<proteinExistence type="predicted"/>